<evidence type="ECO:0000256" key="2">
    <source>
        <dbReference type="SAM" id="Phobius"/>
    </source>
</evidence>
<protein>
    <submittedName>
        <fullName evidence="4">Por secretion system C-terminal sorting domain-containing protein</fullName>
    </submittedName>
</protein>
<dbReference type="InterPro" id="IPR037066">
    <property type="entry name" value="Plug_dom_sf"/>
</dbReference>
<proteinExistence type="predicted"/>
<dbReference type="Gene3D" id="3.40.50.410">
    <property type="entry name" value="von Willebrand factor, type A domain"/>
    <property type="match status" value="1"/>
</dbReference>
<organism evidence="4 5">
    <name type="scientific">Epilithonimonas hominis</name>
    <dbReference type="NCBI Taxonomy" id="420404"/>
    <lineage>
        <taxon>Bacteria</taxon>
        <taxon>Pseudomonadati</taxon>
        <taxon>Bacteroidota</taxon>
        <taxon>Flavobacteriia</taxon>
        <taxon>Flavobacteriales</taxon>
        <taxon>Weeksellaceae</taxon>
        <taxon>Chryseobacterium group</taxon>
        <taxon>Epilithonimonas</taxon>
    </lineage>
</organism>
<dbReference type="Pfam" id="PF07715">
    <property type="entry name" value="Plug"/>
    <property type="match status" value="1"/>
</dbReference>
<dbReference type="InterPro" id="IPR012910">
    <property type="entry name" value="Plug_dom"/>
</dbReference>
<name>A0A1H6J714_9FLAO</name>
<gene>
    <name evidence="4" type="ORF">SAMN05421793_11312</name>
</gene>
<dbReference type="STRING" id="420404.SAMN05421793_11312"/>
<dbReference type="AlphaFoldDB" id="A0A1H6J714"/>
<evidence type="ECO:0000313" key="5">
    <source>
        <dbReference type="Proteomes" id="UP000198555"/>
    </source>
</evidence>
<dbReference type="PANTHER" id="PTHR47763:SF1">
    <property type="entry name" value="DUF659 DOMAIN-CONTAINING PROTEIN"/>
    <property type="match status" value="1"/>
</dbReference>
<dbReference type="RefSeq" id="WP_089769441.1">
    <property type="nucleotide sequence ID" value="NZ_FNWX01000013.1"/>
</dbReference>
<dbReference type="Pfam" id="PF00092">
    <property type="entry name" value="VWA"/>
    <property type="match status" value="1"/>
</dbReference>
<dbReference type="PANTHER" id="PTHR47763">
    <property type="entry name" value="ALPHA-PROTEIN KINASE VWKA"/>
    <property type="match status" value="1"/>
</dbReference>
<dbReference type="Pfam" id="PF18962">
    <property type="entry name" value="Por_Secre_tail"/>
    <property type="match status" value="1"/>
</dbReference>
<evidence type="ECO:0000256" key="1">
    <source>
        <dbReference type="ARBA" id="ARBA00022729"/>
    </source>
</evidence>
<evidence type="ECO:0000259" key="3">
    <source>
        <dbReference type="PROSITE" id="PS50234"/>
    </source>
</evidence>
<dbReference type="SMART" id="SM00327">
    <property type="entry name" value="VWA"/>
    <property type="match status" value="1"/>
</dbReference>
<keyword evidence="2" id="KW-0812">Transmembrane</keyword>
<dbReference type="Gene3D" id="2.170.130.10">
    <property type="entry name" value="TonB-dependent receptor, plug domain"/>
    <property type="match status" value="1"/>
</dbReference>
<dbReference type="GO" id="GO:0005737">
    <property type="term" value="C:cytoplasm"/>
    <property type="evidence" value="ECO:0007669"/>
    <property type="project" value="TreeGrafter"/>
</dbReference>
<dbReference type="PROSITE" id="PS50234">
    <property type="entry name" value="VWFA"/>
    <property type="match status" value="1"/>
</dbReference>
<sequence length="851" mass="96360">MENQDIDKMFSDAGKSAEENPKFPAFEKVWEKVEEKLDKKENKKRIVPIWLPYGIAAGLAFTVGILYFMNDNKVKIEPRIVENKQGKTTNPNLFETSKKVEEINETFKENLSKNPIKPTEGKDIIAYHEVETKKDEFDDLYKELREKYKTDDIYVKKDENGKIIASVNNQSDFSITNKRFHGVELERKSNDAIFSQEKSESTNDEKYITRVDKGKTIIAKSELPPPAIPKRLETTDGLVTNEVFESTYTPPPPPPSTAKSSTVAKVSALYAAEKAREISESTKKKMLALGAGKSSLELTVAGLKISDGEAARASSKIMIRGAASVDSSKKPLYILDGKVSSLEYIKSINPKIIESVNVLKKDAATSLYGAQAANGVVVIKTKNLSRRELRKLNREYKLENKNKEEEIILPDAGKLTAGEVNDFSKWNYWQDIAVPILDQYKETWKFFPDKRVSVQLTNFDNNPIIGKKLKLINDNNETVWESVTDNRGNVELWISSLTTQKNVFGNYRIEDEFGNVLSQNAKEFRNGQNLIKINESCTKKRALDLVFVVDATGSMGDEINYLKSELLDVLKKVESSLKNTNVRYGSVFYRDHGDDYITRKFDFSHNAENLIDFIKKQSAKGGGDMPEAVVEAVESSVDELSWSNENTTKIMFLLLDAPPHLSDENIERLHQKIKLASKKGITLIPIAASDTDKQTEYLMRTFALLTNGTYTFLTNDSGIGNNHIKPTASEYEVEKLNDLLLRLILQRSTVPDCKNGVVKEFINKKLEVESLDKKDYATKIYPNPTKGFFKVETKRDIEEFLMYDYTGKILLRKSNLSKGSNSFDISSYPNSVYVIRLKYGTESETFKLIKN</sequence>
<feature type="domain" description="VWFA" evidence="3">
    <location>
        <begin position="544"/>
        <end position="736"/>
    </location>
</feature>
<keyword evidence="2" id="KW-1133">Transmembrane helix</keyword>
<dbReference type="Proteomes" id="UP000198555">
    <property type="component" value="Unassembled WGS sequence"/>
</dbReference>
<keyword evidence="1" id="KW-0732">Signal</keyword>
<dbReference type="SUPFAM" id="SSF53300">
    <property type="entry name" value="vWA-like"/>
    <property type="match status" value="1"/>
</dbReference>
<dbReference type="InterPro" id="IPR052969">
    <property type="entry name" value="Thr-specific_kinase-like"/>
</dbReference>
<keyword evidence="5" id="KW-1185">Reference proteome</keyword>
<dbReference type="GO" id="GO:0004674">
    <property type="term" value="F:protein serine/threonine kinase activity"/>
    <property type="evidence" value="ECO:0007669"/>
    <property type="project" value="TreeGrafter"/>
</dbReference>
<dbReference type="InterPro" id="IPR036465">
    <property type="entry name" value="vWFA_dom_sf"/>
</dbReference>
<accession>A0A1H6J714</accession>
<dbReference type="InterPro" id="IPR002035">
    <property type="entry name" value="VWF_A"/>
</dbReference>
<dbReference type="NCBIfam" id="TIGR04183">
    <property type="entry name" value="Por_Secre_tail"/>
    <property type="match status" value="1"/>
</dbReference>
<dbReference type="CDD" id="cd00198">
    <property type="entry name" value="vWFA"/>
    <property type="match status" value="1"/>
</dbReference>
<keyword evidence="2" id="KW-0472">Membrane</keyword>
<dbReference type="SUPFAM" id="SSF56935">
    <property type="entry name" value="Porins"/>
    <property type="match status" value="1"/>
</dbReference>
<evidence type="ECO:0000313" key="4">
    <source>
        <dbReference type="EMBL" id="SEH57758.1"/>
    </source>
</evidence>
<feature type="transmembrane region" description="Helical" evidence="2">
    <location>
        <begin position="49"/>
        <end position="69"/>
    </location>
</feature>
<dbReference type="InterPro" id="IPR026444">
    <property type="entry name" value="Secre_tail"/>
</dbReference>
<reference evidence="5" key="1">
    <citation type="submission" date="2016-10" db="EMBL/GenBank/DDBJ databases">
        <authorList>
            <person name="Varghese N."/>
            <person name="Submissions S."/>
        </authorList>
    </citation>
    <scope>NUCLEOTIDE SEQUENCE [LARGE SCALE GENOMIC DNA]</scope>
    <source>
        <strain evidence="5">DSM 19326</strain>
    </source>
</reference>
<dbReference type="EMBL" id="FNWX01000013">
    <property type="protein sequence ID" value="SEH57758.1"/>
    <property type="molecule type" value="Genomic_DNA"/>
</dbReference>